<name>A0A5J6WRD1_9GAMM</name>
<evidence type="ECO:0000256" key="3">
    <source>
        <dbReference type="ARBA" id="ARBA00022475"/>
    </source>
</evidence>
<dbReference type="EMBL" id="CP040449">
    <property type="protein sequence ID" value="QFI53390.1"/>
    <property type="molecule type" value="Genomic_DNA"/>
</dbReference>
<dbReference type="Pfam" id="PF07681">
    <property type="entry name" value="DoxX"/>
    <property type="match status" value="1"/>
</dbReference>
<keyword evidence="9" id="KW-1185">Reference proteome</keyword>
<dbReference type="InterPro" id="IPR032808">
    <property type="entry name" value="DoxX"/>
</dbReference>
<proteinExistence type="inferred from homology"/>
<evidence type="ECO:0000256" key="5">
    <source>
        <dbReference type="ARBA" id="ARBA00022989"/>
    </source>
</evidence>
<evidence type="ECO:0000313" key="8">
    <source>
        <dbReference type="EMBL" id="QFI53390.1"/>
    </source>
</evidence>
<dbReference type="InterPro" id="IPR051907">
    <property type="entry name" value="DoxX-like_oxidoreductase"/>
</dbReference>
<evidence type="ECO:0000256" key="1">
    <source>
        <dbReference type="ARBA" id="ARBA00004651"/>
    </source>
</evidence>
<comment type="subcellular location">
    <subcellularLocation>
        <location evidence="1">Cell membrane</location>
        <topology evidence="1">Multi-pass membrane protein</topology>
    </subcellularLocation>
</comment>
<dbReference type="RefSeq" id="WP_193003007.1">
    <property type="nucleotide sequence ID" value="NZ_CP040449.1"/>
</dbReference>
<feature type="transmembrane region" description="Helical" evidence="7">
    <location>
        <begin position="7"/>
        <end position="26"/>
    </location>
</feature>
<dbReference type="Proteomes" id="UP000594034">
    <property type="component" value="Chromosome"/>
</dbReference>
<evidence type="ECO:0000256" key="7">
    <source>
        <dbReference type="SAM" id="Phobius"/>
    </source>
</evidence>
<keyword evidence="3" id="KW-1003">Cell membrane</keyword>
<gene>
    <name evidence="8" type="ORF">FE240_00845</name>
</gene>
<evidence type="ECO:0000256" key="2">
    <source>
        <dbReference type="ARBA" id="ARBA00006679"/>
    </source>
</evidence>
<feature type="transmembrane region" description="Helical" evidence="7">
    <location>
        <begin position="103"/>
        <end position="122"/>
    </location>
</feature>
<dbReference type="AlphaFoldDB" id="A0A5J6WRD1"/>
<accession>A0A5J6WRD1</accession>
<keyword evidence="6 7" id="KW-0472">Membrane</keyword>
<dbReference type="KEGG" id="asim:FE240_00845"/>
<evidence type="ECO:0000256" key="6">
    <source>
        <dbReference type="ARBA" id="ARBA00023136"/>
    </source>
</evidence>
<feature type="transmembrane region" description="Helical" evidence="7">
    <location>
        <begin position="73"/>
        <end position="91"/>
    </location>
</feature>
<reference evidence="8 9" key="1">
    <citation type="submission" date="2019-05" db="EMBL/GenBank/DDBJ databases">
        <title>OXA-830, a novel chromosomally encoded expanded-spectrum class D beta-lactamase in Aeromonas simiae.</title>
        <authorList>
            <person name="Zhou W."/>
            <person name="Chen Q."/>
        </authorList>
    </citation>
    <scope>NUCLEOTIDE SEQUENCE [LARGE SCALE GENOMIC DNA]</scope>
    <source>
        <strain evidence="8 9">A6</strain>
    </source>
</reference>
<evidence type="ECO:0000313" key="9">
    <source>
        <dbReference type="Proteomes" id="UP000594034"/>
    </source>
</evidence>
<dbReference type="PANTHER" id="PTHR33452">
    <property type="entry name" value="OXIDOREDUCTASE CATD-RELATED"/>
    <property type="match status" value="1"/>
</dbReference>
<evidence type="ECO:0000256" key="4">
    <source>
        <dbReference type="ARBA" id="ARBA00022692"/>
    </source>
</evidence>
<dbReference type="PANTHER" id="PTHR33452:SF1">
    <property type="entry name" value="INNER MEMBRANE PROTEIN YPHA-RELATED"/>
    <property type="match status" value="1"/>
</dbReference>
<comment type="similarity">
    <text evidence="2">Belongs to the DoxX family.</text>
</comment>
<keyword evidence="4 7" id="KW-0812">Transmembrane</keyword>
<keyword evidence="5 7" id="KW-1133">Transmembrane helix</keyword>
<feature type="transmembrane region" description="Helical" evidence="7">
    <location>
        <begin position="46"/>
        <end position="66"/>
    </location>
</feature>
<dbReference type="GO" id="GO:0005886">
    <property type="term" value="C:plasma membrane"/>
    <property type="evidence" value="ECO:0007669"/>
    <property type="project" value="UniProtKB-SubCell"/>
</dbReference>
<sequence length="130" mass="13906">MEKMKDIALLLSRFLLALMFVVAGWGKIGGYAGTQGYMEAMGVPGFLLPLVILLELGGGLAIMAGFFTRTLSVFLAGFTLVAAFIFHYQPADQMQMLMFMKNISIVGGFLALAAAGAGAFSLDNKLGKNW</sequence>
<organism evidence="8 9">
    <name type="scientific">Aeromonas simiae</name>
    <dbReference type="NCBI Taxonomy" id="218936"/>
    <lineage>
        <taxon>Bacteria</taxon>
        <taxon>Pseudomonadati</taxon>
        <taxon>Pseudomonadota</taxon>
        <taxon>Gammaproteobacteria</taxon>
        <taxon>Aeromonadales</taxon>
        <taxon>Aeromonadaceae</taxon>
        <taxon>Aeromonas</taxon>
    </lineage>
</organism>
<protein>
    <submittedName>
        <fullName evidence="8">DoxX family protein</fullName>
    </submittedName>
</protein>